<dbReference type="Proteomes" id="UP000235670">
    <property type="component" value="Unassembled WGS sequence"/>
</dbReference>
<keyword evidence="5" id="KW-1185">Reference proteome</keyword>
<keyword evidence="1" id="KW-0472">Membrane</keyword>
<dbReference type="Proteomes" id="UP000427636">
    <property type="component" value="Chromosome"/>
</dbReference>
<keyword evidence="1" id="KW-0812">Transmembrane</keyword>
<dbReference type="EMBL" id="CP046313">
    <property type="protein sequence ID" value="QGS07622.1"/>
    <property type="molecule type" value="Genomic_DNA"/>
</dbReference>
<organism evidence="2 4">
    <name type="scientific">Gemella sanguinis</name>
    <dbReference type="NCBI Taxonomy" id="84135"/>
    <lineage>
        <taxon>Bacteria</taxon>
        <taxon>Bacillati</taxon>
        <taxon>Bacillota</taxon>
        <taxon>Bacilli</taxon>
        <taxon>Bacillales</taxon>
        <taxon>Gemellaceae</taxon>
        <taxon>Gemella</taxon>
    </lineage>
</organism>
<proteinExistence type="predicted"/>
<reference evidence="2 4" key="1">
    <citation type="submission" date="2017-09" db="EMBL/GenBank/DDBJ databases">
        <title>Bacterial strain isolated from the female urinary microbiota.</title>
        <authorList>
            <person name="Thomas-White K."/>
            <person name="Kumar N."/>
            <person name="Forster S."/>
            <person name="Putonti C."/>
            <person name="Lawley T."/>
            <person name="Wolfe A.J."/>
        </authorList>
    </citation>
    <scope>NUCLEOTIDE SEQUENCE [LARGE SCALE GENOMIC DNA]</scope>
    <source>
        <strain evidence="2 4">UMB0186</strain>
    </source>
</reference>
<sequence>MNMNTIYVMLGFIFVYAIISSVLDKNKQRKAKSKEALERLQSKSYRKELERLIDFSQSDALNIATLRKAYFLQYPEAKKLLEIIKKDRGI</sequence>
<evidence type="ECO:0000313" key="2">
    <source>
        <dbReference type="EMBL" id="PMC52152.1"/>
    </source>
</evidence>
<protein>
    <submittedName>
        <fullName evidence="2">Uncharacterized protein</fullName>
    </submittedName>
</protein>
<dbReference type="AlphaFoldDB" id="A0A2N6SDY4"/>
<reference evidence="3 5" key="2">
    <citation type="submission" date="2019-11" db="EMBL/GenBank/DDBJ databases">
        <title>FDA dAtabase for Regulatory Grade micrObial Sequences (FDA-ARGOS): Supporting development and validation of Infectious Disease Dx tests.</title>
        <authorList>
            <person name="Turner S."/>
            <person name="Byrd R."/>
            <person name="Tallon L."/>
            <person name="Sadzewicz L."/>
            <person name="Vavikolanu K."/>
            <person name="Mehta A."/>
            <person name="Aluvathingal J."/>
            <person name="Nadendla S."/>
            <person name="Myers T."/>
            <person name="Yan Y."/>
            <person name="Sichtig H."/>
        </authorList>
    </citation>
    <scope>NUCLEOTIDE SEQUENCE [LARGE SCALE GENOMIC DNA]</scope>
    <source>
        <strain evidence="3 5">FDAARGOS_742</strain>
    </source>
</reference>
<feature type="transmembrane region" description="Helical" evidence="1">
    <location>
        <begin position="6"/>
        <end position="23"/>
    </location>
</feature>
<keyword evidence="1" id="KW-1133">Transmembrane helix</keyword>
<dbReference type="OrthoDB" id="2991194at2"/>
<evidence type="ECO:0000313" key="5">
    <source>
        <dbReference type="Proteomes" id="UP000427636"/>
    </source>
</evidence>
<evidence type="ECO:0000313" key="3">
    <source>
        <dbReference type="EMBL" id="QGS07622.1"/>
    </source>
</evidence>
<gene>
    <name evidence="2" type="ORF">CJ218_06040</name>
    <name evidence="3" type="ORF">FOC50_04795</name>
</gene>
<accession>A0A2N6SDY4</accession>
<dbReference type="RefSeq" id="WP_006364637.1">
    <property type="nucleotide sequence ID" value="NZ_CAUTAO010000005.1"/>
</dbReference>
<dbReference type="GeneID" id="84802557"/>
<dbReference type="EMBL" id="PNGT01000006">
    <property type="protein sequence ID" value="PMC52152.1"/>
    <property type="molecule type" value="Genomic_DNA"/>
</dbReference>
<evidence type="ECO:0000313" key="4">
    <source>
        <dbReference type="Proteomes" id="UP000235670"/>
    </source>
</evidence>
<name>A0A2N6SDY4_9BACL</name>
<evidence type="ECO:0000256" key="1">
    <source>
        <dbReference type="SAM" id="Phobius"/>
    </source>
</evidence>
<dbReference type="STRING" id="84135.GCA_001052115_01069"/>